<name>A0A4Y1RNA3_PRUDU</name>
<reference evidence="1" key="1">
    <citation type="journal article" date="2019" name="Science">
        <title>Mutation of a bHLH transcription factor allowed almond domestication.</title>
        <authorList>
            <person name="Sanchez-Perez R."/>
            <person name="Pavan S."/>
            <person name="Mazzeo R."/>
            <person name="Moldovan C."/>
            <person name="Aiese Cigliano R."/>
            <person name="Del Cueto J."/>
            <person name="Ricciardi F."/>
            <person name="Lotti C."/>
            <person name="Ricciardi L."/>
            <person name="Dicenta F."/>
            <person name="Lopez-Marques R.L."/>
            <person name="Lindberg Moller B."/>
        </authorList>
    </citation>
    <scope>NUCLEOTIDE SEQUENCE</scope>
</reference>
<organism evidence="1">
    <name type="scientific">Prunus dulcis</name>
    <name type="common">Almond</name>
    <name type="synonym">Amygdalus dulcis</name>
    <dbReference type="NCBI Taxonomy" id="3755"/>
    <lineage>
        <taxon>Eukaryota</taxon>
        <taxon>Viridiplantae</taxon>
        <taxon>Streptophyta</taxon>
        <taxon>Embryophyta</taxon>
        <taxon>Tracheophyta</taxon>
        <taxon>Spermatophyta</taxon>
        <taxon>Magnoliopsida</taxon>
        <taxon>eudicotyledons</taxon>
        <taxon>Gunneridae</taxon>
        <taxon>Pentapetalae</taxon>
        <taxon>rosids</taxon>
        <taxon>fabids</taxon>
        <taxon>Rosales</taxon>
        <taxon>Rosaceae</taxon>
        <taxon>Amygdaloideae</taxon>
        <taxon>Amygdaleae</taxon>
        <taxon>Prunus</taxon>
    </lineage>
</organism>
<protein>
    <submittedName>
        <fullName evidence="1">Uncharacterized protein</fullName>
    </submittedName>
</protein>
<accession>A0A4Y1RNA3</accession>
<dbReference type="AlphaFoldDB" id="A0A4Y1RNA3"/>
<sequence length="151" mass="16309">PSPTHFLVGISDGKNFVVRPPFQVTFLAKASPLPPLPSPPLFSDRKPTNGSGNNVKNWPKLPTSPATFPATVSCAVAWNRYSDHAYAARGTLSGSSNVGLLVSGHLFSNLMHGFMMGNIMHDVSNGILDILFIQVLKGRFCQNFGRESRGL</sequence>
<feature type="non-terminal residue" evidence="1">
    <location>
        <position position="1"/>
    </location>
</feature>
<evidence type="ECO:0000313" key="1">
    <source>
        <dbReference type="EMBL" id="BBH05545.1"/>
    </source>
</evidence>
<gene>
    <name evidence="1" type="ORF">Prudu_016962</name>
</gene>
<proteinExistence type="predicted"/>
<dbReference type="EMBL" id="AP019302">
    <property type="protein sequence ID" value="BBH05545.1"/>
    <property type="molecule type" value="Genomic_DNA"/>
</dbReference>